<dbReference type="PANTHER" id="PTHR43381">
    <property type="entry name" value="TRANSLATION INITIATION FACTOR IF-2-RELATED"/>
    <property type="match status" value="1"/>
</dbReference>
<dbReference type="AlphaFoldDB" id="B9RLJ5"/>
<dbReference type="PANTHER" id="PTHR43381:SF4">
    <property type="entry name" value="EUKARYOTIC TRANSLATION INITIATION FACTOR 5B"/>
    <property type="match status" value="1"/>
</dbReference>
<dbReference type="eggNOG" id="KOG1144">
    <property type="taxonomic scope" value="Eukaryota"/>
</dbReference>
<evidence type="ECO:0000313" key="4">
    <source>
        <dbReference type="Proteomes" id="UP000008311"/>
    </source>
</evidence>
<keyword evidence="2" id="KW-0342">GTP-binding</keyword>
<keyword evidence="1" id="KW-0547">Nucleotide-binding</keyword>
<reference evidence="4" key="1">
    <citation type="journal article" date="2010" name="Nat. Biotechnol.">
        <title>Draft genome sequence of the oilseed species Ricinus communis.</title>
        <authorList>
            <person name="Chan A.P."/>
            <person name="Crabtree J."/>
            <person name="Zhao Q."/>
            <person name="Lorenzi H."/>
            <person name="Orvis J."/>
            <person name="Puiu D."/>
            <person name="Melake-Berhan A."/>
            <person name="Jones K.M."/>
            <person name="Redman J."/>
            <person name="Chen G."/>
            <person name="Cahoon E.B."/>
            <person name="Gedil M."/>
            <person name="Stanke M."/>
            <person name="Haas B.J."/>
            <person name="Wortman J.R."/>
            <person name="Fraser-Liggett C.M."/>
            <person name="Ravel J."/>
            <person name="Rabinowicz P.D."/>
        </authorList>
    </citation>
    <scope>NUCLEOTIDE SEQUENCE [LARGE SCALE GENOMIC DNA]</scope>
    <source>
        <strain evidence="4">cv. Hale</strain>
    </source>
</reference>
<name>B9RLJ5_RICCO</name>
<dbReference type="GO" id="GO:0005525">
    <property type="term" value="F:GTP binding"/>
    <property type="evidence" value="ECO:0007669"/>
    <property type="project" value="UniProtKB-KW"/>
</dbReference>
<accession>B9RLJ5</accession>
<dbReference type="InParanoid" id="B9RLJ5"/>
<dbReference type="Proteomes" id="UP000008311">
    <property type="component" value="Unassembled WGS sequence"/>
</dbReference>
<evidence type="ECO:0000313" key="3">
    <source>
        <dbReference type="EMBL" id="EEF47720.1"/>
    </source>
</evidence>
<keyword evidence="4" id="KW-1185">Reference proteome</keyword>
<organism evidence="3 4">
    <name type="scientific">Ricinus communis</name>
    <name type="common">Castor bean</name>
    <dbReference type="NCBI Taxonomy" id="3988"/>
    <lineage>
        <taxon>Eukaryota</taxon>
        <taxon>Viridiplantae</taxon>
        <taxon>Streptophyta</taxon>
        <taxon>Embryophyta</taxon>
        <taxon>Tracheophyta</taxon>
        <taxon>Spermatophyta</taxon>
        <taxon>Magnoliopsida</taxon>
        <taxon>eudicotyledons</taxon>
        <taxon>Gunneridae</taxon>
        <taxon>Pentapetalae</taxon>
        <taxon>rosids</taxon>
        <taxon>fabids</taxon>
        <taxon>Malpighiales</taxon>
        <taxon>Euphorbiaceae</taxon>
        <taxon>Acalyphoideae</taxon>
        <taxon>Acalypheae</taxon>
        <taxon>Ricinus</taxon>
    </lineage>
</organism>
<dbReference type="InterPro" id="IPR036925">
    <property type="entry name" value="TIF_IF2_dom3_sf"/>
</dbReference>
<dbReference type="InterPro" id="IPR015760">
    <property type="entry name" value="TIF_IF2"/>
</dbReference>
<evidence type="ECO:0000256" key="1">
    <source>
        <dbReference type="ARBA" id="ARBA00022741"/>
    </source>
</evidence>
<gene>
    <name evidence="3" type="ORF">RCOM_1467790</name>
</gene>
<dbReference type="EMBL" id="EQ973788">
    <property type="protein sequence ID" value="EEF47720.1"/>
    <property type="molecule type" value="Genomic_DNA"/>
</dbReference>
<protein>
    <submittedName>
        <fullName evidence="3">Uncharacterized protein</fullName>
    </submittedName>
</protein>
<dbReference type="STRING" id="3988.B9RLJ5"/>
<dbReference type="SUPFAM" id="SSF52156">
    <property type="entry name" value="Initiation factor IF2/eIF5b, domain 3"/>
    <property type="match status" value="1"/>
</dbReference>
<proteinExistence type="predicted"/>
<sequence length="127" mass="13930">MEDKSTVMSRNKKSSIGGAYVRASILWSLEALLELLKSPAVSLPVSGIGISPVHKKDVMKASVMLDQYKNKKEYATILAVHVKAYSGNLKKDEKEEEAAAHDEVAFPCILKISQSAFSTSKIQFLES</sequence>
<evidence type="ECO:0000256" key="2">
    <source>
        <dbReference type="ARBA" id="ARBA00023134"/>
    </source>
</evidence>
<dbReference type="Gene3D" id="3.40.50.10050">
    <property type="entry name" value="Translation initiation factor IF- 2, domain 3"/>
    <property type="match status" value="1"/>
</dbReference>